<dbReference type="PANTHER" id="PTHR38439:SF3">
    <property type="entry name" value="COPPER-RESISTANT CUPROPROTEIN COPI"/>
    <property type="match status" value="1"/>
</dbReference>
<keyword evidence="3" id="KW-0732">Signal</keyword>
<gene>
    <name evidence="5" type="ORF">J2S03_001150</name>
</gene>
<dbReference type="Pfam" id="PF13473">
    <property type="entry name" value="Cupredoxin_1"/>
    <property type="match status" value="1"/>
</dbReference>
<feature type="chain" id="PRO_5046234782" evidence="3">
    <location>
        <begin position="29"/>
        <end position="169"/>
    </location>
</feature>
<reference evidence="5 6" key="1">
    <citation type="submission" date="2023-07" db="EMBL/GenBank/DDBJ databases">
        <title>Genomic Encyclopedia of Type Strains, Phase IV (KMG-IV): sequencing the most valuable type-strain genomes for metagenomic binning, comparative biology and taxonomic classification.</title>
        <authorList>
            <person name="Goeker M."/>
        </authorList>
    </citation>
    <scope>NUCLEOTIDE SEQUENCE [LARGE SCALE GENOMIC DNA]</scope>
    <source>
        <strain evidence="5 6">DSM 4006</strain>
    </source>
</reference>
<feature type="signal peptide" evidence="3">
    <location>
        <begin position="1"/>
        <end position="28"/>
    </location>
</feature>
<organism evidence="5 6">
    <name type="scientific">Alicyclobacillus cycloheptanicus</name>
    <dbReference type="NCBI Taxonomy" id="1457"/>
    <lineage>
        <taxon>Bacteria</taxon>
        <taxon>Bacillati</taxon>
        <taxon>Bacillota</taxon>
        <taxon>Bacilli</taxon>
        <taxon>Bacillales</taxon>
        <taxon>Alicyclobacillaceae</taxon>
        <taxon>Alicyclobacillus</taxon>
    </lineage>
</organism>
<dbReference type="PROSITE" id="PS00079">
    <property type="entry name" value="MULTICOPPER_OXIDASE1"/>
    <property type="match status" value="1"/>
</dbReference>
<dbReference type="EMBL" id="JAUSTP010000006">
    <property type="protein sequence ID" value="MDQ0189330.1"/>
    <property type="molecule type" value="Genomic_DNA"/>
</dbReference>
<proteinExistence type="predicted"/>
<evidence type="ECO:0000259" key="4">
    <source>
        <dbReference type="Pfam" id="PF13473"/>
    </source>
</evidence>
<dbReference type="InterPro" id="IPR008972">
    <property type="entry name" value="Cupredoxin"/>
</dbReference>
<comment type="caution">
    <text evidence="5">The sequence shown here is derived from an EMBL/GenBank/DDBJ whole genome shotgun (WGS) entry which is preliminary data.</text>
</comment>
<dbReference type="PROSITE" id="PS51257">
    <property type="entry name" value="PROKAR_LIPOPROTEIN"/>
    <property type="match status" value="1"/>
</dbReference>
<dbReference type="SUPFAM" id="SSF49503">
    <property type="entry name" value="Cupredoxins"/>
    <property type="match status" value="1"/>
</dbReference>
<keyword evidence="1" id="KW-0479">Metal-binding</keyword>
<dbReference type="InterPro" id="IPR050845">
    <property type="entry name" value="Cu-binding_ET"/>
</dbReference>
<keyword evidence="2" id="KW-0186">Copper</keyword>
<dbReference type="InterPro" id="IPR028096">
    <property type="entry name" value="EfeO_Cupredoxin"/>
</dbReference>
<evidence type="ECO:0000256" key="2">
    <source>
        <dbReference type="ARBA" id="ARBA00023008"/>
    </source>
</evidence>
<evidence type="ECO:0000256" key="3">
    <source>
        <dbReference type="SAM" id="SignalP"/>
    </source>
</evidence>
<evidence type="ECO:0000313" key="5">
    <source>
        <dbReference type="EMBL" id="MDQ0189330.1"/>
    </source>
</evidence>
<accession>A0ABT9XGE2</accession>
<feature type="domain" description="EfeO-type cupredoxin-like" evidence="4">
    <location>
        <begin position="71"/>
        <end position="167"/>
    </location>
</feature>
<dbReference type="Gene3D" id="2.60.40.420">
    <property type="entry name" value="Cupredoxins - blue copper proteins"/>
    <property type="match status" value="1"/>
</dbReference>
<keyword evidence="6" id="KW-1185">Reference proteome</keyword>
<dbReference type="Proteomes" id="UP001232973">
    <property type="component" value="Unassembled WGS sequence"/>
</dbReference>
<sequence length="169" mass="17883">MRPRTFSALGSVLLTQACLWLAPHTAWAATQGAAVSTGAGPQTVHAVTPVADSVRPNPFQGVLAATAHDKSGSANEAATKIVVIARDFQFVPMVVTVRTGSTLTLELKNEGKTPHNLTFRKLPQHTETIGPGQSTRLTMTAPAPGRYPFYCSVDNHARQGMTGVLVVNP</sequence>
<evidence type="ECO:0000256" key="1">
    <source>
        <dbReference type="ARBA" id="ARBA00022723"/>
    </source>
</evidence>
<dbReference type="PANTHER" id="PTHR38439">
    <property type="entry name" value="AURACYANIN-B"/>
    <property type="match status" value="1"/>
</dbReference>
<protein>
    <submittedName>
        <fullName evidence="5">Plastocyanin</fullName>
    </submittedName>
</protein>
<name>A0ABT9XGE2_9BACL</name>
<dbReference type="InterPro" id="IPR033138">
    <property type="entry name" value="Cu_oxidase_CS"/>
</dbReference>
<dbReference type="RefSeq" id="WP_274456030.1">
    <property type="nucleotide sequence ID" value="NZ_CP067097.1"/>
</dbReference>
<evidence type="ECO:0000313" key="6">
    <source>
        <dbReference type="Proteomes" id="UP001232973"/>
    </source>
</evidence>